<accession>V4LG39</accession>
<protein>
    <submittedName>
        <fullName evidence="2">Uncharacterized protein</fullName>
    </submittedName>
</protein>
<sequence length="66" mass="7852">MSSTHFFVQIQKLLFVLIPHFLSLSTKISLIILILRAKNYIINQRDHKLREKNEEGKISIKIKYKN</sequence>
<reference evidence="2 3" key="1">
    <citation type="journal article" date="2013" name="Front. Plant Sci.">
        <title>The Reference Genome of the Halophytic Plant Eutrema salsugineum.</title>
        <authorList>
            <person name="Yang R."/>
            <person name="Jarvis D.E."/>
            <person name="Chen H."/>
            <person name="Beilstein M.A."/>
            <person name="Grimwood J."/>
            <person name="Jenkins J."/>
            <person name="Shu S."/>
            <person name="Prochnik S."/>
            <person name="Xin M."/>
            <person name="Ma C."/>
            <person name="Schmutz J."/>
            <person name="Wing R.A."/>
            <person name="Mitchell-Olds T."/>
            <person name="Schumaker K.S."/>
            <person name="Wang X."/>
        </authorList>
    </citation>
    <scope>NUCLEOTIDE SEQUENCE [LARGE SCALE GENOMIC DNA]</scope>
</reference>
<keyword evidence="3" id="KW-1185">Reference proteome</keyword>
<proteinExistence type="predicted"/>
<keyword evidence="1" id="KW-0812">Transmembrane</keyword>
<gene>
    <name evidence="2" type="ORF">EUTSA_v10015532mg</name>
</gene>
<dbReference type="Proteomes" id="UP000030689">
    <property type="component" value="Unassembled WGS sequence"/>
</dbReference>
<name>V4LG39_EUTSA</name>
<dbReference type="KEGG" id="eus:EUTSA_v10015532mg"/>
<keyword evidence="1" id="KW-1133">Transmembrane helix</keyword>
<organism evidence="2 3">
    <name type="scientific">Eutrema salsugineum</name>
    <name type="common">Saltwater cress</name>
    <name type="synonym">Sisymbrium salsugineum</name>
    <dbReference type="NCBI Taxonomy" id="72664"/>
    <lineage>
        <taxon>Eukaryota</taxon>
        <taxon>Viridiplantae</taxon>
        <taxon>Streptophyta</taxon>
        <taxon>Embryophyta</taxon>
        <taxon>Tracheophyta</taxon>
        <taxon>Spermatophyta</taxon>
        <taxon>Magnoliopsida</taxon>
        <taxon>eudicotyledons</taxon>
        <taxon>Gunneridae</taxon>
        <taxon>Pentapetalae</taxon>
        <taxon>rosids</taxon>
        <taxon>malvids</taxon>
        <taxon>Brassicales</taxon>
        <taxon>Brassicaceae</taxon>
        <taxon>Eutremeae</taxon>
        <taxon>Eutrema</taxon>
    </lineage>
</organism>
<evidence type="ECO:0000313" key="3">
    <source>
        <dbReference type="Proteomes" id="UP000030689"/>
    </source>
</evidence>
<dbReference type="Gramene" id="ESQ42684">
    <property type="protein sequence ID" value="ESQ42684"/>
    <property type="gene ID" value="EUTSA_v10015532mg"/>
</dbReference>
<evidence type="ECO:0000313" key="2">
    <source>
        <dbReference type="EMBL" id="ESQ42684.1"/>
    </source>
</evidence>
<dbReference type="EMBL" id="KI517464">
    <property type="protein sequence ID" value="ESQ42684.1"/>
    <property type="molecule type" value="Genomic_DNA"/>
</dbReference>
<keyword evidence="1" id="KW-0472">Membrane</keyword>
<evidence type="ECO:0000256" key="1">
    <source>
        <dbReference type="SAM" id="Phobius"/>
    </source>
</evidence>
<feature type="transmembrane region" description="Helical" evidence="1">
    <location>
        <begin position="13"/>
        <end position="35"/>
    </location>
</feature>
<dbReference type="AlphaFoldDB" id="V4LG39"/>